<feature type="domain" description="ACT" evidence="1">
    <location>
        <begin position="18"/>
        <end position="61"/>
    </location>
</feature>
<evidence type="ECO:0000259" key="1">
    <source>
        <dbReference type="PROSITE" id="PS51671"/>
    </source>
</evidence>
<sequence>MPPPSVTVAEGGSRSATVLEVRAEDAPGLLHRIARALEGAGVWVRSAHVSTLGAVWSMRSM</sequence>
<organism evidence="2 3">
    <name type="scientific">Streptomyces thioluteus</name>
    <dbReference type="NCBI Taxonomy" id="66431"/>
    <lineage>
        <taxon>Bacteria</taxon>
        <taxon>Bacillati</taxon>
        <taxon>Actinomycetota</taxon>
        <taxon>Actinomycetes</taxon>
        <taxon>Kitasatosporales</taxon>
        <taxon>Streptomycetaceae</taxon>
        <taxon>Streptomyces</taxon>
    </lineage>
</organism>
<comment type="caution">
    <text evidence="2">The sequence shown here is derived from an EMBL/GenBank/DDBJ whole genome shotgun (WGS) entry which is preliminary data.</text>
</comment>
<protein>
    <recommendedName>
        <fullName evidence="1">ACT domain-containing protein</fullName>
    </recommendedName>
</protein>
<keyword evidence="3" id="KW-1185">Reference proteome</keyword>
<accession>A0ABN3WVK0</accession>
<dbReference type="InterPro" id="IPR002912">
    <property type="entry name" value="ACT_dom"/>
</dbReference>
<reference evidence="2 3" key="1">
    <citation type="journal article" date="2019" name="Int. J. Syst. Evol. Microbiol.">
        <title>The Global Catalogue of Microorganisms (GCM) 10K type strain sequencing project: providing services to taxonomists for standard genome sequencing and annotation.</title>
        <authorList>
            <consortium name="The Broad Institute Genomics Platform"/>
            <consortium name="The Broad Institute Genome Sequencing Center for Infectious Disease"/>
            <person name="Wu L."/>
            <person name="Ma J."/>
        </authorList>
    </citation>
    <scope>NUCLEOTIDE SEQUENCE [LARGE SCALE GENOMIC DNA]</scope>
    <source>
        <strain evidence="2 3">JCM 4087</strain>
    </source>
</reference>
<dbReference type="EMBL" id="BAAAXZ010000093">
    <property type="protein sequence ID" value="GAA2927555.1"/>
    <property type="molecule type" value="Genomic_DNA"/>
</dbReference>
<evidence type="ECO:0000313" key="3">
    <source>
        <dbReference type="Proteomes" id="UP001501102"/>
    </source>
</evidence>
<dbReference type="Pfam" id="PF01842">
    <property type="entry name" value="ACT"/>
    <property type="match status" value="1"/>
</dbReference>
<dbReference type="Proteomes" id="UP001501102">
    <property type="component" value="Unassembled WGS sequence"/>
</dbReference>
<name>A0ABN3WVK0_STRTU</name>
<dbReference type="SUPFAM" id="SSF55021">
    <property type="entry name" value="ACT-like"/>
    <property type="match status" value="1"/>
</dbReference>
<gene>
    <name evidence="2" type="ORF">GCM10020221_24350</name>
</gene>
<proteinExistence type="predicted"/>
<dbReference type="InterPro" id="IPR045865">
    <property type="entry name" value="ACT-like_dom_sf"/>
</dbReference>
<dbReference type="PROSITE" id="PS51671">
    <property type="entry name" value="ACT"/>
    <property type="match status" value="1"/>
</dbReference>
<evidence type="ECO:0000313" key="2">
    <source>
        <dbReference type="EMBL" id="GAA2927555.1"/>
    </source>
</evidence>